<organism evidence="1 2">
    <name type="scientific">Ambrosiozyma monospora</name>
    <name type="common">Yeast</name>
    <name type="synonym">Endomycopsis monosporus</name>
    <dbReference type="NCBI Taxonomy" id="43982"/>
    <lineage>
        <taxon>Eukaryota</taxon>
        <taxon>Fungi</taxon>
        <taxon>Dikarya</taxon>
        <taxon>Ascomycota</taxon>
        <taxon>Saccharomycotina</taxon>
        <taxon>Pichiomycetes</taxon>
        <taxon>Pichiales</taxon>
        <taxon>Pichiaceae</taxon>
        <taxon>Ambrosiozyma</taxon>
    </lineage>
</organism>
<evidence type="ECO:0000313" key="1">
    <source>
        <dbReference type="EMBL" id="GME90222.1"/>
    </source>
</evidence>
<gene>
    <name evidence="1" type="ORF">Amon02_000866200</name>
</gene>
<reference evidence="1" key="1">
    <citation type="submission" date="2023-04" db="EMBL/GenBank/DDBJ databases">
        <title>Ambrosiozyma monospora NBRC 10751.</title>
        <authorList>
            <person name="Ichikawa N."/>
            <person name="Sato H."/>
            <person name="Tonouchi N."/>
        </authorList>
    </citation>
    <scope>NUCLEOTIDE SEQUENCE</scope>
    <source>
        <strain evidence="1">NBRC 10751</strain>
    </source>
</reference>
<comment type="caution">
    <text evidence="1">The sequence shown here is derived from an EMBL/GenBank/DDBJ whole genome shotgun (WGS) entry which is preliminary data.</text>
</comment>
<dbReference type="Proteomes" id="UP001165064">
    <property type="component" value="Unassembled WGS sequence"/>
</dbReference>
<proteinExistence type="predicted"/>
<dbReference type="EMBL" id="BSXS01007777">
    <property type="protein sequence ID" value="GME90222.1"/>
    <property type="molecule type" value="Genomic_DNA"/>
</dbReference>
<keyword evidence="2" id="KW-1185">Reference proteome</keyword>
<evidence type="ECO:0000313" key="2">
    <source>
        <dbReference type="Proteomes" id="UP001165064"/>
    </source>
</evidence>
<protein>
    <submittedName>
        <fullName evidence="1">Unnamed protein product</fullName>
    </submittedName>
</protein>
<name>A0ACB5TK13_AMBMO</name>
<sequence>MSQSTKLRLNSKFAPENFLFSVGSLNFQVSTDISPDSKIHPKFAKSPITCTLTEPINVIHTKYNHQLQPLIVIT</sequence>
<accession>A0ACB5TK13</accession>